<feature type="region of interest" description="Disordered" evidence="1">
    <location>
        <begin position="21"/>
        <end position="40"/>
    </location>
</feature>
<dbReference type="Proteomes" id="UP000236903">
    <property type="component" value="Chromosome"/>
</dbReference>
<evidence type="ECO:0000256" key="1">
    <source>
        <dbReference type="SAM" id="MobiDB-lite"/>
    </source>
</evidence>
<name>A0AAD0GT18_9PSED</name>
<reference evidence="2 3" key="1">
    <citation type="submission" date="2018-02" db="EMBL/GenBank/DDBJ databases">
        <title>Comparative genomics of Pseudomonas syringae.</title>
        <authorList>
            <person name="Hulin M.T."/>
        </authorList>
    </citation>
    <scope>NUCLEOTIDE SEQUENCE [LARGE SCALE GENOMIC DNA]</scope>
    <source>
        <strain evidence="2 3">R2leaf</strain>
    </source>
</reference>
<evidence type="ECO:0000313" key="3">
    <source>
        <dbReference type="Proteomes" id="UP000236903"/>
    </source>
</evidence>
<accession>A0AAD0GT18</accession>
<organism evidence="2 3">
    <name type="scientific">Pseudomonas avellanae</name>
    <dbReference type="NCBI Taxonomy" id="46257"/>
    <lineage>
        <taxon>Bacteria</taxon>
        <taxon>Pseudomonadati</taxon>
        <taxon>Pseudomonadota</taxon>
        <taxon>Gammaproteobacteria</taxon>
        <taxon>Pseudomonadales</taxon>
        <taxon>Pseudomonadaceae</taxon>
        <taxon>Pseudomonas</taxon>
    </lineage>
</organism>
<dbReference type="AlphaFoldDB" id="A0AAD0GT18"/>
<sequence>MFAMGCEAALKPVTLAVSGTPRRPSLLPVPGSSRTSPLPHKRSVARFAHRPTYNAETSESTAHKFHRCNTNCPTNRTACSSLSCMVMQVCKVRRARPRRW</sequence>
<dbReference type="KEGG" id="pavl:BKM03_28655"/>
<proteinExistence type="predicted"/>
<gene>
    <name evidence="2" type="ORF">BKM03_28655</name>
</gene>
<dbReference type="EMBL" id="CP026562">
    <property type="protein sequence ID" value="AVB22749.1"/>
    <property type="molecule type" value="Genomic_DNA"/>
</dbReference>
<protein>
    <submittedName>
        <fullName evidence="2">Uncharacterized protein</fullName>
    </submittedName>
</protein>
<evidence type="ECO:0000313" key="2">
    <source>
        <dbReference type="EMBL" id="AVB22749.1"/>
    </source>
</evidence>